<feature type="region of interest" description="Disordered" evidence="2">
    <location>
        <begin position="1"/>
        <end position="20"/>
    </location>
</feature>
<accession>A0A546X3P9</accession>
<dbReference type="EMBL" id="SGNY01000013">
    <property type="protein sequence ID" value="TRA95327.1"/>
    <property type="molecule type" value="Genomic_DNA"/>
</dbReference>
<dbReference type="GO" id="GO:0003723">
    <property type="term" value="F:RNA binding"/>
    <property type="evidence" value="ECO:0007669"/>
    <property type="project" value="UniProtKB-KW"/>
</dbReference>
<dbReference type="SMART" id="SM00945">
    <property type="entry name" value="ProQ"/>
    <property type="match status" value="1"/>
</dbReference>
<dbReference type="RefSeq" id="WP_142843507.1">
    <property type="nucleotide sequence ID" value="NZ_SGNY01000013.1"/>
</dbReference>
<dbReference type="Proteomes" id="UP000315434">
    <property type="component" value="Unassembled WGS sequence"/>
</dbReference>
<dbReference type="OrthoDB" id="8303968at2"/>
<dbReference type="InterPro" id="IPR036442">
    <property type="entry name" value="ProQ/FinO_sf"/>
</dbReference>
<evidence type="ECO:0000256" key="1">
    <source>
        <dbReference type="ARBA" id="ARBA00022884"/>
    </source>
</evidence>
<dbReference type="InterPro" id="IPR016103">
    <property type="entry name" value="ProQ/FinO"/>
</dbReference>
<dbReference type="Pfam" id="PF04352">
    <property type="entry name" value="ProQ"/>
    <property type="match status" value="1"/>
</dbReference>
<evidence type="ECO:0000256" key="2">
    <source>
        <dbReference type="SAM" id="MobiDB-lite"/>
    </source>
</evidence>
<feature type="region of interest" description="Disordered" evidence="2">
    <location>
        <begin position="128"/>
        <end position="152"/>
    </location>
</feature>
<sequence>MDSKPIPNVKPWSTSQGPIPASVHDLRKAAAINELLTEPAPVLPVKDTDPVLPFEIGLFASFSARLEPGIAKIRLRRAISAYASTKSYLLALAQPDAMRHDIEGHRVNQVSPEDKMAAQIRVAEIRLQRKSQNASAGGPGGEQSESRSGENN</sequence>
<organism evidence="4 5">
    <name type="scientific">Rhizobium rhizogenes</name>
    <name type="common">Agrobacterium rhizogenes</name>
    <dbReference type="NCBI Taxonomy" id="359"/>
    <lineage>
        <taxon>Bacteria</taxon>
        <taxon>Pseudomonadati</taxon>
        <taxon>Pseudomonadota</taxon>
        <taxon>Alphaproteobacteria</taxon>
        <taxon>Hyphomicrobiales</taxon>
        <taxon>Rhizobiaceae</taxon>
        <taxon>Rhizobium/Agrobacterium group</taxon>
        <taxon>Rhizobium</taxon>
    </lineage>
</organism>
<evidence type="ECO:0000313" key="4">
    <source>
        <dbReference type="EMBL" id="TRA95327.1"/>
    </source>
</evidence>
<comment type="caution">
    <text evidence="4">The sequence shown here is derived from an EMBL/GenBank/DDBJ whole genome shotgun (WGS) entry which is preliminary data.</text>
</comment>
<dbReference type="Gene3D" id="1.10.1710.10">
    <property type="entry name" value="ProQ/FinO domain"/>
    <property type="match status" value="1"/>
</dbReference>
<evidence type="ECO:0000313" key="5">
    <source>
        <dbReference type="Proteomes" id="UP000315434"/>
    </source>
</evidence>
<feature type="domain" description="ProQ/FinO" evidence="3">
    <location>
        <begin position="27"/>
        <end position="138"/>
    </location>
</feature>
<evidence type="ECO:0000259" key="3">
    <source>
        <dbReference type="SMART" id="SM00945"/>
    </source>
</evidence>
<name>A0A546X3P9_RHIRH</name>
<protein>
    <recommendedName>
        <fullName evidence="3">ProQ/FinO domain-containing protein</fullName>
    </recommendedName>
</protein>
<dbReference type="AlphaFoldDB" id="A0A546X3P9"/>
<dbReference type="SUPFAM" id="SSF48657">
    <property type="entry name" value="FinO-like"/>
    <property type="match status" value="1"/>
</dbReference>
<reference evidence="4 5" key="1">
    <citation type="journal article" date="2019" name="Appl. Microbiol. Biotechnol.">
        <title>Differential efficiency of wild type rhizogenic strains for rol gene transformation of plants.</title>
        <authorList>
            <person name="Desmet S."/>
            <person name="De Keyser E."/>
            <person name="Van Vaerenbergh J."/>
            <person name="Baeyen S."/>
            <person name="Van Huylenbroeck J."/>
            <person name="Geelen D."/>
            <person name="Dhooghe E."/>
        </authorList>
    </citation>
    <scope>NUCLEOTIDE SEQUENCE [LARGE SCALE GENOMIC DNA]</scope>
    <source>
        <strain evidence="4 5">GBBC3284</strain>
    </source>
</reference>
<proteinExistence type="predicted"/>
<gene>
    <name evidence="4" type="ORF">EXN68_26095</name>
</gene>
<keyword evidence="1" id="KW-0694">RNA-binding</keyword>